<dbReference type="Proteomes" id="UP000278031">
    <property type="component" value="Unassembled WGS sequence"/>
</dbReference>
<evidence type="ECO:0000313" key="4">
    <source>
        <dbReference type="EMBL" id="RLG70981.1"/>
    </source>
</evidence>
<dbReference type="InterPro" id="IPR055211">
    <property type="entry name" value="KH_PNO1_2nd"/>
</dbReference>
<accession>A0A497JL54</accession>
<dbReference type="Pfam" id="PF00013">
    <property type="entry name" value="KH_1"/>
    <property type="match status" value="1"/>
</dbReference>
<feature type="domain" description="K Homology" evidence="3">
    <location>
        <begin position="2"/>
        <end position="67"/>
    </location>
</feature>
<evidence type="ECO:0000256" key="1">
    <source>
        <dbReference type="ARBA" id="ARBA00022884"/>
    </source>
</evidence>
<dbReference type="PROSITE" id="PS50084">
    <property type="entry name" value="KH_TYPE_1"/>
    <property type="match status" value="1"/>
</dbReference>
<dbReference type="InterPro" id="IPR004087">
    <property type="entry name" value="KH_dom"/>
</dbReference>
<proteinExistence type="predicted"/>
<protein>
    <submittedName>
        <fullName evidence="4">RNA-processing protein</fullName>
    </submittedName>
</protein>
<dbReference type="EMBL" id="QMWP01000018">
    <property type="protein sequence ID" value="RLG70981.1"/>
    <property type="molecule type" value="Genomic_DNA"/>
</dbReference>
<dbReference type="GO" id="GO:0003723">
    <property type="term" value="F:RNA binding"/>
    <property type="evidence" value="ECO:0007669"/>
    <property type="project" value="UniProtKB-UniRule"/>
</dbReference>
<dbReference type="InterPro" id="IPR036612">
    <property type="entry name" value="KH_dom_type_1_sf"/>
</dbReference>
<dbReference type="Gene3D" id="3.30.1370.10">
    <property type="entry name" value="K Homology domain, type 1"/>
    <property type="match status" value="2"/>
</dbReference>
<dbReference type="SUPFAM" id="SSF54791">
    <property type="entry name" value="Eukaryotic type KH-domain (KH-domain type I)"/>
    <property type="match status" value="2"/>
</dbReference>
<dbReference type="AlphaFoldDB" id="A0A497JL54"/>
<reference evidence="4 5" key="1">
    <citation type="submission" date="2018-06" db="EMBL/GenBank/DDBJ databases">
        <title>Extensive metabolic versatility and redundancy in microbially diverse, dynamic hydrothermal sediments.</title>
        <authorList>
            <person name="Dombrowski N."/>
            <person name="Teske A."/>
            <person name="Baker B.J."/>
        </authorList>
    </citation>
    <scope>NUCLEOTIDE SEQUENCE [LARGE SCALE GENOMIC DNA]</scope>
    <source>
        <strain evidence="4">B51_G17</strain>
    </source>
</reference>
<gene>
    <name evidence="4" type="ORF">DRO04_00780</name>
</gene>
<dbReference type="NCBIfam" id="TIGR03665">
    <property type="entry name" value="arCOG04150"/>
    <property type="match status" value="1"/>
</dbReference>
<evidence type="ECO:0000256" key="2">
    <source>
        <dbReference type="PROSITE-ProRule" id="PRU00117"/>
    </source>
</evidence>
<evidence type="ECO:0000313" key="5">
    <source>
        <dbReference type="Proteomes" id="UP000278031"/>
    </source>
</evidence>
<keyword evidence="1 2" id="KW-0694">RNA-binding</keyword>
<dbReference type="PANTHER" id="PTHR12826">
    <property type="entry name" value="RIBONUCLEASE Y"/>
    <property type="match status" value="1"/>
</dbReference>
<organism evidence="4 5">
    <name type="scientific">Candidatus Iainarchaeum sp</name>
    <dbReference type="NCBI Taxonomy" id="3101447"/>
    <lineage>
        <taxon>Archaea</taxon>
        <taxon>Candidatus Iainarchaeota</taxon>
        <taxon>Candidatus Iainarchaeia</taxon>
        <taxon>Candidatus Iainarchaeales</taxon>
        <taxon>Candidatus Iainarchaeaceae</taxon>
        <taxon>Candidatus Iainarchaeum</taxon>
    </lineage>
</organism>
<feature type="domain" description="K Homology" evidence="3">
    <location>
        <begin position="81"/>
        <end position="154"/>
    </location>
</feature>
<dbReference type="SMART" id="SM00322">
    <property type="entry name" value="KH"/>
    <property type="match status" value="2"/>
</dbReference>
<dbReference type="InterPro" id="IPR019964">
    <property type="entry name" value="KH_domain_protein_archaea"/>
</dbReference>
<sequence length="177" mass="19813">MEPTLIKIPKDRIGALIGKNGKTKNKIEKLTQTEIKIDSRTGDVEIIAKGDDLMHLKAINIVKAIGRGFSPENAMLLLEDENYLEIINIQEFTGKSKKALIQKRGRLIGRKGLARKKLEELTNTVISVYGKTISIIGKPEDISLAREAIEMLLEGAKHSTVYDFLKRKILARSTEVF</sequence>
<comment type="caution">
    <text evidence="4">The sequence shown here is derived from an EMBL/GenBank/DDBJ whole genome shotgun (WGS) entry which is preliminary data.</text>
</comment>
<dbReference type="PANTHER" id="PTHR12826:SF13">
    <property type="entry name" value="RNA-BINDING PROTEIN PNO1"/>
    <property type="match status" value="1"/>
</dbReference>
<evidence type="ECO:0000259" key="3">
    <source>
        <dbReference type="SMART" id="SM00322"/>
    </source>
</evidence>
<dbReference type="InterPro" id="IPR004088">
    <property type="entry name" value="KH_dom_type_1"/>
</dbReference>
<dbReference type="CDD" id="cd22390">
    <property type="entry name" value="KH-I_Dim2p_like_rpt2"/>
    <property type="match status" value="1"/>
</dbReference>
<dbReference type="Pfam" id="PF22891">
    <property type="entry name" value="KH_PNO1_2nd"/>
    <property type="match status" value="1"/>
</dbReference>
<name>A0A497JL54_9ARCH</name>